<keyword evidence="2" id="KW-0560">Oxidoreductase</keyword>
<dbReference type="Proteomes" id="UP000054770">
    <property type="component" value="Unassembled WGS sequence"/>
</dbReference>
<dbReference type="EMBL" id="FCON02000022">
    <property type="protein sequence ID" value="SAL52421.1"/>
    <property type="molecule type" value="Genomic_DNA"/>
</dbReference>
<keyword evidence="6" id="KW-1185">Reference proteome</keyword>
<accession>A0A158I8H3</accession>
<evidence type="ECO:0000313" key="6">
    <source>
        <dbReference type="Proteomes" id="UP000054770"/>
    </source>
</evidence>
<dbReference type="AlphaFoldDB" id="A0A158I8H3"/>
<name>A0A158I8H3_9BURK</name>
<dbReference type="SUPFAM" id="SSF56796">
    <property type="entry name" value="Dehydroquinate synthase-like"/>
    <property type="match status" value="1"/>
</dbReference>
<protein>
    <submittedName>
        <fullName evidence="5">Iron-containing alcohol dehydrogenase</fullName>
    </submittedName>
</protein>
<dbReference type="Gene3D" id="1.20.1090.10">
    <property type="entry name" value="Dehydroquinate synthase-like - alpha domain"/>
    <property type="match status" value="1"/>
</dbReference>
<dbReference type="PANTHER" id="PTHR11496:SF102">
    <property type="entry name" value="ALCOHOL DEHYDROGENASE 4"/>
    <property type="match status" value="1"/>
</dbReference>
<feature type="domain" description="Fe-containing alcohol dehydrogenase-like C-terminal" evidence="4">
    <location>
        <begin position="205"/>
        <end position="387"/>
    </location>
</feature>
<reference evidence="5" key="1">
    <citation type="submission" date="2016-01" db="EMBL/GenBank/DDBJ databases">
        <authorList>
            <person name="Peeters C."/>
        </authorList>
    </citation>
    <scope>NUCLEOTIDE SEQUENCE [LARGE SCALE GENOMIC DNA]</scope>
    <source>
        <strain evidence="5">LMG 22940</strain>
    </source>
</reference>
<dbReference type="Gene3D" id="3.40.50.1970">
    <property type="match status" value="1"/>
</dbReference>
<dbReference type="GO" id="GO:0046872">
    <property type="term" value="F:metal ion binding"/>
    <property type="evidence" value="ECO:0007669"/>
    <property type="project" value="InterPro"/>
</dbReference>
<sequence>MRNRGTHLFPMMDRVVFGRPAAATLAAEAERLGAKRVFLIVSHTLNTTTPEIGKIAEALGERYAGVFDGVAQHTTREGAMHTTRAAREAGADLIVAIGGGSVVDIAKITTLCLEHDITEEDGLDGFEVQLDDKGRRKIANFRGPSVRMIAVPSSLSGGEYNAGCLVTDSRRKLKQTFYHAKMMPLAIILDPHLLRHAPESLLLGSGTRAMDHAIEALCSTQGNPLVDAAVLRGIGLMREWLPRAQRERDNVEAATQCQVASWLCSFGLQARVPMGASHAIGHVLGGTCDVPHFLCTPVMMPGILAYNEPFTADAQKALAAALGQPGMPASEAFRAFCKSLGLPTSLREVDVGEDQFDLIARNTMTEFFIFSNPRPVHEPSGVLEILKLAA</sequence>
<evidence type="ECO:0000256" key="2">
    <source>
        <dbReference type="ARBA" id="ARBA00023002"/>
    </source>
</evidence>
<comment type="caution">
    <text evidence="5">The sequence shown here is derived from an EMBL/GenBank/DDBJ whole genome shotgun (WGS) entry which is preliminary data.</text>
</comment>
<dbReference type="InterPro" id="IPR056798">
    <property type="entry name" value="ADH_Fe_C"/>
</dbReference>
<comment type="similarity">
    <text evidence="1">Belongs to the iron-containing alcohol dehydrogenase family.</text>
</comment>
<dbReference type="PANTHER" id="PTHR11496">
    <property type="entry name" value="ALCOHOL DEHYDROGENASE"/>
    <property type="match status" value="1"/>
</dbReference>
<dbReference type="OrthoDB" id="9815791at2"/>
<evidence type="ECO:0000256" key="1">
    <source>
        <dbReference type="ARBA" id="ARBA00007358"/>
    </source>
</evidence>
<dbReference type="CDD" id="cd08192">
    <property type="entry name" value="MAR-like"/>
    <property type="match status" value="1"/>
</dbReference>
<dbReference type="RefSeq" id="WP_087644707.1">
    <property type="nucleotide sequence ID" value="NZ_FCON02000022.1"/>
</dbReference>
<feature type="domain" description="Alcohol dehydrogenase iron-type/glycerol dehydrogenase GldA" evidence="3">
    <location>
        <begin position="14"/>
        <end position="191"/>
    </location>
</feature>
<dbReference type="GO" id="GO:0004022">
    <property type="term" value="F:alcohol dehydrogenase (NAD+) activity"/>
    <property type="evidence" value="ECO:0007669"/>
    <property type="project" value="TreeGrafter"/>
</dbReference>
<dbReference type="InterPro" id="IPR001670">
    <property type="entry name" value="ADH_Fe/GldA"/>
</dbReference>
<dbReference type="Pfam" id="PF00465">
    <property type="entry name" value="Fe-ADH"/>
    <property type="match status" value="1"/>
</dbReference>
<dbReference type="Pfam" id="PF25137">
    <property type="entry name" value="ADH_Fe_C"/>
    <property type="match status" value="1"/>
</dbReference>
<evidence type="ECO:0000259" key="4">
    <source>
        <dbReference type="Pfam" id="PF25137"/>
    </source>
</evidence>
<gene>
    <name evidence="5" type="ORF">AWB68_02557</name>
</gene>
<organism evidence="5 6">
    <name type="scientific">Caballeronia choica</name>
    <dbReference type="NCBI Taxonomy" id="326476"/>
    <lineage>
        <taxon>Bacteria</taxon>
        <taxon>Pseudomonadati</taxon>
        <taxon>Pseudomonadota</taxon>
        <taxon>Betaproteobacteria</taxon>
        <taxon>Burkholderiales</taxon>
        <taxon>Burkholderiaceae</taxon>
        <taxon>Caballeronia</taxon>
    </lineage>
</organism>
<evidence type="ECO:0000259" key="3">
    <source>
        <dbReference type="Pfam" id="PF00465"/>
    </source>
</evidence>
<evidence type="ECO:0000313" key="5">
    <source>
        <dbReference type="EMBL" id="SAL52421.1"/>
    </source>
</evidence>
<proteinExistence type="inferred from homology"/>
<dbReference type="InterPro" id="IPR039697">
    <property type="entry name" value="Alcohol_dehydrogenase_Fe"/>
</dbReference>